<proteinExistence type="predicted"/>
<dbReference type="GO" id="GO:0003724">
    <property type="term" value="F:RNA helicase activity"/>
    <property type="evidence" value="ECO:0007669"/>
    <property type="project" value="TreeGrafter"/>
</dbReference>
<dbReference type="InterPro" id="IPR050079">
    <property type="entry name" value="DEAD_box_RNA_helicase"/>
</dbReference>
<reference evidence="7" key="1">
    <citation type="submission" date="2020-11" db="EMBL/GenBank/DDBJ databases">
        <title>Chlorella ohadii genome sequencing and assembly.</title>
        <authorList>
            <person name="Murik O."/>
            <person name="Treves H."/>
            <person name="Kedem I."/>
            <person name="Shotland Y."/>
            <person name="Kaplan A."/>
        </authorList>
    </citation>
    <scope>NUCLEOTIDE SEQUENCE</scope>
    <source>
        <strain evidence="7">1</strain>
    </source>
</reference>
<dbReference type="SUPFAM" id="SSF52540">
    <property type="entry name" value="P-loop containing nucleoside triphosphate hydrolases"/>
    <property type="match status" value="1"/>
</dbReference>
<keyword evidence="2" id="KW-0378">Hydrolase</keyword>
<dbReference type="GO" id="GO:0005829">
    <property type="term" value="C:cytosol"/>
    <property type="evidence" value="ECO:0007669"/>
    <property type="project" value="TreeGrafter"/>
</dbReference>
<dbReference type="Pfam" id="PF00271">
    <property type="entry name" value="Helicase_C"/>
    <property type="match status" value="1"/>
</dbReference>
<dbReference type="EMBL" id="JADXDR010000087">
    <property type="protein sequence ID" value="KAI7840009.1"/>
    <property type="molecule type" value="Genomic_DNA"/>
</dbReference>
<name>A0AAD5DPD8_9CHLO</name>
<dbReference type="InterPro" id="IPR001650">
    <property type="entry name" value="Helicase_C-like"/>
</dbReference>
<feature type="region of interest" description="Disordered" evidence="5">
    <location>
        <begin position="348"/>
        <end position="384"/>
    </location>
</feature>
<evidence type="ECO:0000256" key="4">
    <source>
        <dbReference type="ARBA" id="ARBA00022840"/>
    </source>
</evidence>
<dbReference type="PANTHER" id="PTHR47959">
    <property type="entry name" value="ATP-DEPENDENT RNA HELICASE RHLE-RELATED"/>
    <property type="match status" value="1"/>
</dbReference>
<feature type="domain" description="Helicase C-terminal" evidence="6">
    <location>
        <begin position="191"/>
        <end position="344"/>
    </location>
</feature>
<evidence type="ECO:0000259" key="6">
    <source>
        <dbReference type="PROSITE" id="PS51194"/>
    </source>
</evidence>
<dbReference type="PROSITE" id="PS51194">
    <property type="entry name" value="HELICASE_CTER"/>
    <property type="match status" value="1"/>
</dbReference>
<dbReference type="Proteomes" id="UP001205105">
    <property type="component" value="Unassembled WGS sequence"/>
</dbReference>
<feature type="compositionally biased region" description="Basic and acidic residues" evidence="5">
    <location>
        <begin position="366"/>
        <end position="384"/>
    </location>
</feature>
<dbReference type="SMART" id="SM00490">
    <property type="entry name" value="HELICc"/>
    <property type="match status" value="1"/>
</dbReference>
<evidence type="ECO:0000313" key="8">
    <source>
        <dbReference type="Proteomes" id="UP001205105"/>
    </source>
</evidence>
<dbReference type="Gene3D" id="3.40.50.300">
    <property type="entry name" value="P-loop containing nucleotide triphosphate hydrolases"/>
    <property type="match status" value="1"/>
</dbReference>
<comment type="caution">
    <text evidence="7">The sequence shown here is derived from an EMBL/GenBank/DDBJ whole genome shotgun (WGS) entry which is preliminary data.</text>
</comment>
<evidence type="ECO:0000313" key="7">
    <source>
        <dbReference type="EMBL" id="KAI7840009.1"/>
    </source>
</evidence>
<keyword evidence="1" id="KW-0547">Nucleotide-binding</keyword>
<dbReference type="InterPro" id="IPR027417">
    <property type="entry name" value="P-loop_NTPase"/>
</dbReference>
<dbReference type="GO" id="GO:0005524">
    <property type="term" value="F:ATP binding"/>
    <property type="evidence" value="ECO:0007669"/>
    <property type="project" value="UniProtKB-KW"/>
</dbReference>
<evidence type="ECO:0000256" key="5">
    <source>
        <dbReference type="SAM" id="MobiDB-lite"/>
    </source>
</evidence>
<sequence>MDNAGPVYGHEWTRAGLPEWARCVVFDEADLLLSGAYGAQMRIIWDALRAGDRLHAARRVCAQVGLSEDEFADLPYHLRRAALRGGAEGLLEAGFRGGNGSGPAGQQQAQQEQQEQRQDGAYPPGVHGPSWRRQYVFVAATMPAEGERSVGGELAARFPDATWLAGRQLHQSKRALQHSWRRVEDEQHRAEVLQEVVAADEDLQAGRGRMLVFARDVASAEATADALEGACGLPVLRYHKAVPAAARADALARISQGSGLVLVCTDAAARGLDVPDVTHVVQADFAHSAIDFLHRVGRTARAGKAGRVTSLYTPEAAPLVDAIRDNIAAGQPVEGAFSRKRSFRKKFRRYGEYVPRGQEGPQANRQRPERSGRSGPRRERQDRY</sequence>
<gene>
    <name evidence="7" type="ORF">COHA_006274</name>
</gene>
<keyword evidence="8" id="KW-1185">Reference proteome</keyword>
<protein>
    <recommendedName>
        <fullName evidence="6">Helicase C-terminal domain-containing protein</fullName>
    </recommendedName>
</protein>
<dbReference type="PANTHER" id="PTHR47959:SF1">
    <property type="entry name" value="ATP-DEPENDENT RNA HELICASE DBPA"/>
    <property type="match status" value="1"/>
</dbReference>
<organism evidence="7 8">
    <name type="scientific">Chlorella ohadii</name>
    <dbReference type="NCBI Taxonomy" id="2649997"/>
    <lineage>
        <taxon>Eukaryota</taxon>
        <taxon>Viridiplantae</taxon>
        <taxon>Chlorophyta</taxon>
        <taxon>core chlorophytes</taxon>
        <taxon>Trebouxiophyceae</taxon>
        <taxon>Chlorellales</taxon>
        <taxon>Chlorellaceae</taxon>
        <taxon>Chlorella clade</taxon>
        <taxon>Chlorella</taxon>
    </lineage>
</organism>
<evidence type="ECO:0000256" key="2">
    <source>
        <dbReference type="ARBA" id="ARBA00022801"/>
    </source>
</evidence>
<accession>A0AAD5DPD8</accession>
<dbReference type="GO" id="GO:0016787">
    <property type="term" value="F:hydrolase activity"/>
    <property type="evidence" value="ECO:0007669"/>
    <property type="project" value="UniProtKB-KW"/>
</dbReference>
<evidence type="ECO:0000256" key="1">
    <source>
        <dbReference type="ARBA" id="ARBA00022741"/>
    </source>
</evidence>
<dbReference type="AlphaFoldDB" id="A0AAD5DPD8"/>
<keyword evidence="4" id="KW-0067">ATP-binding</keyword>
<feature type="region of interest" description="Disordered" evidence="5">
    <location>
        <begin position="93"/>
        <end position="128"/>
    </location>
</feature>
<dbReference type="CDD" id="cd18787">
    <property type="entry name" value="SF2_C_DEAD"/>
    <property type="match status" value="1"/>
</dbReference>
<evidence type="ECO:0000256" key="3">
    <source>
        <dbReference type="ARBA" id="ARBA00022806"/>
    </source>
</evidence>
<keyword evidence="3" id="KW-0347">Helicase</keyword>